<evidence type="ECO:0000256" key="1">
    <source>
        <dbReference type="SAM" id="SignalP"/>
    </source>
</evidence>
<feature type="non-terminal residue" evidence="2">
    <location>
        <position position="69"/>
    </location>
</feature>
<evidence type="ECO:0000313" key="3">
    <source>
        <dbReference type="Proteomes" id="UP001066276"/>
    </source>
</evidence>
<feature type="chain" id="PRO_5043821092" evidence="1">
    <location>
        <begin position="25"/>
        <end position="69"/>
    </location>
</feature>
<name>A0AAV7V016_PLEWA</name>
<gene>
    <name evidence="2" type="ORF">NDU88_003963</name>
</gene>
<feature type="non-terminal residue" evidence="2">
    <location>
        <position position="1"/>
    </location>
</feature>
<keyword evidence="3" id="KW-1185">Reference proteome</keyword>
<feature type="signal peptide" evidence="1">
    <location>
        <begin position="1"/>
        <end position="24"/>
    </location>
</feature>
<accession>A0AAV7V016</accession>
<keyword evidence="1" id="KW-0732">Signal</keyword>
<dbReference type="Proteomes" id="UP001066276">
    <property type="component" value="Chromosome 2_2"/>
</dbReference>
<dbReference type="EMBL" id="JANPWB010000004">
    <property type="protein sequence ID" value="KAJ1194677.1"/>
    <property type="molecule type" value="Genomic_DNA"/>
</dbReference>
<evidence type="ECO:0000313" key="2">
    <source>
        <dbReference type="EMBL" id="KAJ1194677.1"/>
    </source>
</evidence>
<protein>
    <submittedName>
        <fullName evidence="2">Uncharacterized protein</fullName>
    </submittedName>
</protein>
<comment type="caution">
    <text evidence="2">The sequence shown here is derived from an EMBL/GenBank/DDBJ whole genome shotgun (WGS) entry which is preliminary data.</text>
</comment>
<organism evidence="2 3">
    <name type="scientific">Pleurodeles waltl</name>
    <name type="common">Iberian ribbed newt</name>
    <dbReference type="NCBI Taxonomy" id="8319"/>
    <lineage>
        <taxon>Eukaryota</taxon>
        <taxon>Metazoa</taxon>
        <taxon>Chordata</taxon>
        <taxon>Craniata</taxon>
        <taxon>Vertebrata</taxon>
        <taxon>Euteleostomi</taxon>
        <taxon>Amphibia</taxon>
        <taxon>Batrachia</taxon>
        <taxon>Caudata</taxon>
        <taxon>Salamandroidea</taxon>
        <taxon>Salamandridae</taxon>
        <taxon>Pleurodelinae</taxon>
        <taxon>Pleurodeles</taxon>
    </lineage>
</organism>
<dbReference type="AlphaFoldDB" id="A0AAV7V016"/>
<sequence length="69" mass="7862">WEPPFRRNALLLVLKVTWFFLAKESSSPAATLISAMSMQRLTELMAARPASRSWCPQWFSSASCSHIDF</sequence>
<proteinExistence type="predicted"/>
<reference evidence="2" key="1">
    <citation type="journal article" date="2022" name="bioRxiv">
        <title>Sequencing and chromosome-scale assembly of the giantPleurodeles waltlgenome.</title>
        <authorList>
            <person name="Brown T."/>
            <person name="Elewa A."/>
            <person name="Iarovenko S."/>
            <person name="Subramanian E."/>
            <person name="Araus A.J."/>
            <person name="Petzold A."/>
            <person name="Susuki M."/>
            <person name="Suzuki K.-i.T."/>
            <person name="Hayashi T."/>
            <person name="Toyoda A."/>
            <person name="Oliveira C."/>
            <person name="Osipova E."/>
            <person name="Leigh N.D."/>
            <person name="Simon A."/>
            <person name="Yun M.H."/>
        </authorList>
    </citation>
    <scope>NUCLEOTIDE SEQUENCE</scope>
    <source>
        <strain evidence="2">20211129_DDA</strain>
        <tissue evidence="2">Liver</tissue>
    </source>
</reference>